<dbReference type="InterPro" id="IPR002771">
    <property type="entry name" value="Multi_antbiot-R_MarC"/>
</dbReference>
<reference evidence="9" key="1">
    <citation type="journal article" date="2019" name="Int. J. Syst. Evol. Microbiol.">
        <title>The Global Catalogue of Microorganisms (GCM) 10K type strain sequencing project: providing services to taxonomists for standard genome sequencing and annotation.</title>
        <authorList>
            <consortium name="The Broad Institute Genomics Platform"/>
            <consortium name="The Broad Institute Genome Sequencing Center for Infectious Disease"/>
            <person name="Wu L."/>
            <person name="Ma J."/>
        </authorList>
    </citation>
    <scope>NUCLEOTIDE SEQUENCE [LARGE SCALE GENOMIC DNA]</scope>
    <source>
        <strain evidence="9">CECT 7131</strain>
    </source>
</reference>
<dbReference type="EMBL" id="JAUFPN010000313">
    <property type="protein sequence ID" value="MDN3568970.1"/>
    <property type="molecule type" value="Genomic_DNA"/>
</dbReference>
<dbReference type="Pfam" id="PF01914">
    <property type="entry name" value="MarC"/>
    <property type="match status" value="1"/>
</dbReference>
<protein>
    <recommendedName>
        <fullName evidence="7">UPF0056 membrane protein</fullName>
    </recommendedName>
</protein>
<evidence type="ECO:0000313" key="9">
    <source>
        <dbReference type="Proteomes" id="UP001529369"/>
    </source>
</evidence>
<gene>
    <name evidence="8" type="ORF">QWZ14_31720</name>
</gene>
<feature type="transmembrane region" description="Helical" evidence="7">
    <location>
        <begin position="49"/>
        <end position="69"/>
    </location>
</feature>
<comment type="similarity">
    <text evidence="2 7">Belongs to the UPF0056 (MarC) family.</text>
</comment>
<evidence type="ECO:0000256" key="7">
    <source>
        <dbReference type="RuleBase" id="RU362048"/>
    </source>
</evidence>
<feature type="transmembrane region" description="Helical" evidence="7">
    <location>
        <begin position="157"/>
        <end position="180"/>
    </location>
</feature>
<keyword evidence="6 7" id="KW-0472">Membrane</keyword>
<name>A0ABT8AH57_9PROT</name>
<dbReference type="Proteomes" id="UP001529369">
    <property type="component" value="Unassembled WGS sequence"/>
</dbReference>
<evidence type="ECO:0000256" key="4">
    <source>
        <dbReference type="ARBA" id="ARBA00022692"/>
    </source>
</evidence>
<keyword evidence="9" id="KW-1185">Reference proteome</keyword>
<dbReference type="RefSeq" id="WP_290321091.1">
    <property type="nucleotide sequence ID" value="NZ_JAUFPN010000313.1"/>
</dbReference>
<keyword evidence="3" id="KW-1003">Cell membrane</keyword>
<comment type="caution">
    <text evidence="7">Lacks conserved residue(s) required for the propagation of feature annotation.</text>
</comment>
<feature type="transmembrane region" description="Helical" evidence="7">
    <location>
        <begin position="200"/>
        <end position="221"/>
    </location>
</feature>
<evidence type="ECO:0000313" key="8">
    <source>
        <dbReference type="EMBL" id="MDN3568970.1"/>
    </source>
</evidence>
<sequence length="229" mass="23829">MIDGFLVARLLSDWLFGYSALISIINPLGGALVFHGMTQWLTTQQRARLARAIALNSFAVLVVALFLGSRVLGFFGVSLEALRIAGGLAVAVSGWRMLDEEPEGRRREDRAPAALDTAPVERMAFFPLTLPLTTGPGSIAASVALGAERGAAGLSDLLVSAVAAVLVAAAVAASVWLAYAYAAALVRRLGPQGTLVASKLAAFLLLCIGAEIMLTGMAGVLRSVPELRG</sequence>
<evidence type="ECO:0000256" key="5">
    <source>
        <dbReference type="ARBA" id="ARBA00022989"/>
    </source>
</evidence>
<keyword evidence="4 7" id="KW-0812">Transmembrane</keyword>
<feature type="transmembrane region" description="Helical" evidence="7">
    <location>
        <begin position="15"/>
        <end position="37"/>
    </location>
</feature>
<comment type="caution">
    <text evidence="8">The sequence shown here is derived from an EMBL/GenBank/DDBJ whole genome shotgun (WGS) entry which is preliminary data.</text>
</comment>
<organism evidence="8 9">
    <name type="scientific">Paeniroseomonas aquatica</name>
    <dbReference type="NCBI Taxonomy" id="373043"/>
    <lineage>
        <taxon>Bacteria</taxon>
        <taxon>Pseudomonadati</taxon>
        <taxon>Pseudomonadota</taxon>
        <taxon>Alphaproteobacteria</taxon>
        <taxon>Acetobacterales</taxon>
        <taxon>Acetobacteraceae</taxon>
        <taxon>Paeniroseomonas</taxon>
    </lineage>
</organism>
<evidence type="ECO:0000256" key="6">
    <source>
        <dbReference type="ARBA" id="ARBA00023136"/>
    </source>
</evidence>
<evidence type="ECO:0000256" key="1">
    <source>
        <dbReference type="ARBA" id="ARBA00004651"/>
    </source>
</evidence>
<proteinExistence type="inferred from homology"/>
<evidence type="ECO:0000256" key="2">
    <source>
        <dbReference type="ARBA" id="ARBA00009784"/>
    </source>
</evidence>
<accession>A0ABT8AH57</accession>
<dbReference type="PANTHER" id="PTHR33508:SF1">
    <property type="entry name" value="UPF0056 MEMBRANE PROTEIN YHCE"/>
    <property type="match status" value="1"/>
</dbReference>
<dbReference type="NCBIfam" id="TIGR00427">
    <property type="entry name" value="NAAT family transporter"/>
    <property type="match status" value="1"/>
</dbReference>
<evidence type="ECO:0000256" key="3">
    <source>
        <dbReference type="ARBA" id="ARBA00022475"/>
    </source>
</evidence>
<keyword evidence="5 7" id="KW-1133">Transmembrane helix</keyword>
<comment type="subcellular location">
    <subcellularLocation>
        <location evidence="1 7">Cell membrane</location>
        <topology evidence="1 7">Multi-pass membrane protein</topology>
    </subcellularLocation>
</comment>
<dbReference type="PANTHER" id="PTHR33508">
    <property type="entry name" value="UPF0056 MEMBRANE PROTEIN YHCE"/>
    <property type="match status" value="1"/>
</dbReference>